<organism evidence="2 3">
    <name type="scientific">Tritrichomonas musculus</name>
    <dbReference type="NCBI Taxonomy" id="1915356"/>
    <lineage>
        <taxon>Eukaryota</taxon>
        <taxon>Metamonada</taxon>
        <taxon>Parabasalia</taxon>
        <taxon>Tritrichomonadida</taxon>
        <taxon>Tritrichomonadidae</taxon>
        <taxon>Tritrichomonas</taxon>
    </lineage>
</organism>
<accession>A0ABR2HC30</accession>
<dbReference type="EMBL" id="JAPFFF010000033">
    <property type="protein sequence ID" value="KAK8844273.1"/>
    <property type="molecule type" value="Genomic_DNA"/>
</dbReference>
<keyword evidence="3" id="KW-1185">Reference proteome</keyword>
<sequence>MSETLTKSQIWEEKLKMVQKQKSENDKKFLYLKSQLNFYCRYEGDKIVSHPSTLAEDEQEDIKDQIRKCREEAEIIKMEIHQIKEKIAEARLEELDINLITKTNQ</sequence>
<dbReference type="Proteomes" id="UP001470230">
    <property type="component" value="Unassembled WGS sequence"/>
</dbReference>
<feature type="coiled-coil region" evidence="1">
    <location>
        <begin position="52"/>
        <end position="93"/>
    </location>
</feature>
<evidence type="ECO:0000313" key="2">
    <source>
        <dbReference type="EMBL" id="KAK8844273.1"/>
    </source>
</evidence>
<comment type="caution">
    <text evidence="2">The sequence shown here is derived from an EMBL/GenBank/DDBJ whole genome shotgun (WGS) entry which is preliminary data.</text>
</comment>
<gene>
    <name evidence="2" type="ORF">M9Y10_024484</name>
</gene>
<name>A0ABR2HC30_9EUKA</name>
<proteinExistence type="predicted"/>
<reference evidence="2 3" key="1">
    <citation type="submission" date="2024-04" db="EMBL/GenBank/DDBJ databases">
        <title>Tritrichomonas musculus Genome.</title>
        <authorList>
            <person name="Alves-Ferreira E."/>
            <person name="Grigg M."/>
            <person name="Lorenzi H."/>
            <person name="Galac M."/>
        </authorList>
    </citation>
    <scope>NUCLEOTIDE SEQUENCE [LARGE SCALE GENOMIC DNA]</scope>
    <source>
        <strain evidence="2 3">EAF2021</strain>
    </source>
</reference>
<protein>
    <submittedName>
        <fullName evidence="2">Uncharacterized protein</fullName>
    </submittedName>
</protein>
<keyword evidence="1" id="KW-0175">Coiled coil</keyword>
<evidence type="ECO:0000256" key="1">
    <source>
        <dbReference type="SAM" id="Coils"/>
    </source>
</evidence>
<evidence type="ECO:0000313" key="3">
    <source>
        <dbReference type="Proteomes" id="UP001470230"/>
    </source>
</evidence>